<protein>
    <recommendedName>
        <fullName evidence="3">AB hydrolase-1 domain-containing protein</fullName>
    </recommendedName>
</protein>
<dbReference type="OrthoDB" id="247542at2759"/>
<dbReference type="EMBL" id="BNJQ01000027">
    <property type="protein sequence ID" value="GHP09929.1"/>
    <property type="molecule type" value="Genomic_DNA"/>
</dbReference>
<dbReference type="GO" id="GO:0034338">
    <property type="term" value="F:short-chain carboxylesterase activity"/>
    <property type="evidence" value="ECO:0007669"/>
    <property type="project" value="TreeGrafter"/>
</dbReference>
<feature type="active site" description="Charge relay system" evidence="2">
    <location>
        <position position="210"/>
    </location>
</feature>
<dbReference type="InterPro" id="IPR050960">
    <property type="entry name" value="AB_hydrolase_4_sf"/>
</dbReference>
<gene>
    <name evidence="4" type="ORF">PPROV_000866200</name>
</gene>
<feature type="active site" description="Charge relay system" evidence="2">
    <location>
        <position position="366"/>
    </location>
</feature>
<name>A0A830HYJ9_9CHLO</name>
<dbReference type="Pfam" id="PF00561">
    <property type="entry name" value="Abhydrolase_1"/>
    <property type="match status" value="1"/>
</dbReference>
<dbReference type="PANTHER" id="PTHR10794:SF84">
    <property type="entry name" value="ESTERASE_LIPASE_THIOESTERASE FAMILY PROTEIN"/>
    <property type="match status" value="1"/>
</dbReference>
<evidence type="ECO:0000313" key="4">
    <source>
        <dbReference type="EMBL" id="GHP09929.1"/>
    </source>
</evidence>
<evidence type="ECO:0000259" key="3">
    <source>
        <dbReference type="Pfam" id="PF00561"/>
    </source>
</evidence>
<comment type="similarity">
    <text evidence="1">Belongs to the AB hydrolase superfamily. AB hydrolase 4 family.</text>
</comment>
<dbReference type="Gene3D" id="3.40.50.1820">
    <property type="entry name" value="alpha/beta hydrolase"/>
    <property type="match status" value="1"/>
</dbReference>
<evidence type="ECO:0000313" key="5">
    <source>
        <dbReference type="Proteomes" id="UP000660262"/>
    </source>
</evidence>
<feature type="active site" description="Charge relay system" evidence="2">
    <location>
        <position position="337"/>
    </location>
</feature>
<evidence type="ECO:0000256" key="2">
    <source>
        <dbReference type="PIRSR" id="PIRSR005211-1"/>
    </source>
</evidence>
<feature type="domain" description="AB hydrolase-1" evidence="3">
    <location>
        <begin position="131"/>
        <end position="366"/>
    </location>
</feature>
<sequence length="409" mass="43795">MLSSATQYCLGLFGGLATAAIYQQRTRTGAPELLWKSTPFNDAIISRCPSLRRVFSPPWFMPNEHFETVLAAKLRSVPGVSYRREILPVSDDGGVVALDWAQGVSTVSNAVQSTPPACAAPPAEVDAPICVLLPGLTGGSGDSYVNHMVNHLVCAGYRVVVFNSRGTASSPVNTPQFYSASFTKDLERVVSHVKQSPGCENSPMFAIGWSLGANILLNYLGRAESGTPIDAAVSLCNPFDLSYCNVALKKGFARVYDRNLAQSIARIFKSNEDVFRRSPDIDVDAALASATIEDFDRAVTAPTFGWESVSAYYAGSASADAVPGIKTPTLCIQAQDDPIAPGCAIPRERLRENENTILCVTPAGGHLGWASAEDPFGAPWVDVAVIEYLRAVELKLRTKESVLANANAM</sequence>
<dbReference type="InterPro" id="IPR029058">
    <property type="entry name" value="AB_hydrolase_fold"/>
</dbReference>
<dbReference type="PIRSF" id="PIRSF005211">
    <property type="entry name" value="Ab_hydro_YheT"/>
    <property type="match status" value="1"/>
</dbReference>
<dbReference type="InterPro" id="IPR012020">
    <property type="entry name" value="ABHD4"/>
</dbReference>
<proteinExistence type="inferred from homology"/>
<dbReference type="GO" id="GO:0047372">
    <property type="term" value="F:monoacylglycerol lipase activity"/>
    <property type="evidence" value="ECO:0007669"/>
    <property type="project" value="TreeGrafter"/>
</dbReference>
<comment type="caution">
    <text evidence="4">The sequence shown here is derived from an EMBL/GenBank/DDBJ whole genome shotgun (WGS) entry which is preliminary data.</text>
</comment>
<accession>A0A830HYJ9</accession>
<dbReference type="PANTHER" id="PTHR10794">
    <property type="entry name" value="ABHYDROLASE DOMAIN-CONTAINING PROTEIN"/>
    <property type="match status" value="1"/>
</dbReference>
<dbReference type="AlphaFoldDB" id="A0A830HYJ9"/>
<keyword evidence="5" id="KW-1185">Reference proteome</keyword>
<reference evidence="4" key="1">
    <citation type="submission" date="2020-10" db="EMBL/GenBank/DDBJ databases">
        <title>Unveiling of a novel bifunctional photoreceptor, Dualchrome1, isolated from a cosmopolitan green alga.</title>
        <authorList>
            <person name="Suzuki S."/>
            <person name="Kawachi M."/>
        </authorList>
    </citation>
    <scope>NUCLEOTIDE SEQUENCE</scope>
    <source>
        <strain evidence="4">NIES 2893</strain>
    </source>
</reference>
<dbReference type="SUPFAM" id="SSF53474">
    <property type="entry name" value="alpha/beta-Hydrolases"/>
    <property type="match status" value="1"/>
</dbReference>
<organism evidence="4 5">
    <name type="scientific">Pycnococcus provasolii</name>
    <dbReference type="NCBI Taxonomy" id="41880"/>
    <lineage>
        <taxon>Eukaryota</taxon>
        <taxon>Viridiplantae</taxon>
        <taxon>Chlorophyta</taxon>
        <taxon>Pseudoscourfieldiophyceae</taxon>
        <taxon>Pseudoscourfieldiales</taxon>
        <taxon>Pycnococcaceae</taxon>
        <taxon>Pycnococcus</taxon>
    </lineage>
</organism>
<dbReference type="Proteomes" id="UP000660262">
    <property type="component" value="Unassembled WGS sequence"/>
</dbReference>
<evidence type="ECO:0000256" key="1">
    <source>
        <dbReference type="ARBA" id="ARBA00010884"/>
    </source>
</evidence>
<dbReference type="InterPro" id="IPR000073">
    <property type="entry name" value="AB_hydrolase_1"/>
</dbReference>